<dbReference type="AlphaFoldDB" id="A0A382EEG1"/>
<feature type="domain" description="D-isomer specific 2-hydroxyacid dehydrogenase catalytic" evidence="1">
    <location>
        <begin position="17"/>
        <end position="88"/>
    </location>
</feature>
<feature type="non-terminal residue" evidence="2">
    <location>
        <position position="95"/>
    </location>
</feature>
<dbReference type="EMBL" id="UINC01043811">
    <property type="protein sequence ID" value="SVB48371.1"/>
    <property type="molecule type" value="Genomic_DNA"/>
</dbReference>
<dbReference type="SUPFAM" id="SSF52283">
    <property type="entry name" value="Formate/glycerate dehydrogenase catalytic domain-like"/>
    <property type="match status" value="1"/>
</dbReference>
<accession>A0A382EEG1</accession>
<reference evidence="2" key="1">
    <citation type="submission" date="2018-05" db="EMBL/GenBank/DDBJ databases">
        <authorList>
            <person name="Lanie J.A."/>
            <person name="Ng W.-L."/>
            <person name="Kazmierczak K.M."/>
            <person name="Andrzejewski T.M."/>
            <person name="Davidsen T.M."/>
            <person name="Wayne K.J."/>
            <person name="Tettelin H."/>
            <person name="Glass J.I."/>
            <person name="Rusch D."/>
            <person name="Podicherti R."/>
            <person name="Tsui H.-C.T."/>
            <person name="Winkler M.E."/>
        </authorList>
    </citation>
    <scope>NUCLEOTIDE SEQUENCE</scope>
</reference>
<dbReference type="Pfam" id="PF00389">
    <property type="entry name" value="2-Hacid_dh"/>
    <property type="match status" value="1"/>
</dbReference>
<gene>
    <name evidence="2" type="ORF">METZ01_LOCUS201225</name>
</gene>
<name>A0A382EEG1_9ZZZZ</name>
<dbReference type="Gene3D" id="3.40.50.720">
    <property type="entry name" value="NAD(P)-binding Rossmann-like Domain"/>
    <property type="match status" value="1"/>
</dbReference>
<protein>
    <recommendedName>
        <fullName evidence="1">D-isomer specific 2-hydroxyacid dehydrogenase catalytic domain-containing protein</fullName>
    </recommendedName>
</protein>
<evidence type="ECO:0000259" key="1">
    <source>
        <dbReference type="Pfam" id="PF00389"/>
    </source>
</evidence>
<organism evidence="2">
    <name type="scientific">marine metagenome</name>
    <dbReference type="NCBI Taxonomy" id="408172"/>
    <lineage>
        <taxon>unclassified sequences</taxon>
        <taxon>metagenomes</taxon>
        <taxon>ecological metagenomes</taxon>
    </lineage>
</organism>
<proteinExistence type="predicted"/>
<dbReference type="InterPro" id="IPR006139">
    <property type="entry name" value="D-isomer_2_OHA_DH_cat_dom"/>
</dbReference>
<dbReference type="GO" id="GO:0016616">
    <property type="term" value="F:oxidoreductase activity, acting on the CH-OH group of donors, NAD or NADP as acceptor"/>
    <property type="evidence" value="ECO:0007669"/>
    <property type="project" value="InterPro"/>
</dbReference>
<evidence type="ECO:0000313" key="2">
    <source>
        <dbReference type="EMBL" id="SVB48371.1"/>
    </source>
</evidence>
<sequence length="95" mass="10301">VVSTVGDRHDIRLLDKTQAVGPQFAGVDVVIDQGGSVGTRQMMDAATDTRLWQILGTGFDHFDLDYIKARNILVANCPGQFSSTALAETAMMFIL</sequence>
<feature type="non-terminal residue" evidence="2">
    <location>
        <position position="1"/>
    </location>
</feature>
<dbReference type="GO" id="GO:0051287">
    <property type="term" value="F:NAD binding"/>
    <property type="evidence" value="ECO:0007669"/>
    <property type="project" value="InterPro"/>
</dbReference>